<proteinExistence type="predicted"/>
<name>A0A183RU99_9TREM</name>
<dbReference type="Proteomes" id="UP000050792">
    <property type="component" value="Unassembled WGS sequence"/>
</dbReference>
<evidence type="ECO:0000313" key="1">
    <source>
        <dbReference type="Proteomes" id="UP000050792"/>
    </source>
</evidence>
<dbReference type="AlphaFoldDB" id="A0A183RU99"/>
<accession>A0A183RU99</accession>
<organism evidence="1 2">
    <name type="scientific">Schistosoma rodhaini</name>
    <dbReference type="NCBI Taxonomy" id="6188"/>
    <lineage>
        <taxon>Eukaryota</taxon>
        <taxon>Metazoa</taxon>
        <taxon>Spiralia</taxon>
        <taxon>Lophotrochozoa</taxon>
        <taxon>Platyhelminthes</taxon>
        <taxon>Trematoda</taxon>
        <taxon>Digenea</taxon>
        <taxon>Strigeidida</taxon>
        <taxon>Schistosomatoidea</taxon>
        <taxon>Schistosomatidae</taxon>
        <taxon>Schistosoma</taxon>
    </lineage>
</organism>
<evidence type="ECO:0000313" key="2">
    <source>
        <dbReference type="WBParaSite" id="SRDH1_40750.1"/>
    </source>
</evidence>
<reference evidence="1" key="1">
    <citation type="submission" date="2022-06" db="EMBL/GenBank/DDBJ databases">
        <authorList>
            <person name="Berger JAMES D."/>
            <person name="Berger JAMES D."/>
        </authorList>
    </citation>
    <scope>NUCLEOTIDE SEQUENCE [LARGE SCALE GENOMIC DNA]</scope>
</reference>
<reference evidence="2" key="2">
    <citation type="submission" date="2023-11" db="UniProtKB">
        <authorList>
            <consortium name="WormBaseParasite"/>
        </authorList>
    </citation>
    <scope>IDENTIFICATION</scope>
</reference>
<sequence length="127" mass="14239">MTGNKLSSSLDEKRGVYVIYSETFCNIHIVALSGVRIRCPLANLDEITPQISDSSNGHLPELSNSDRSDRHFLLACPTGRSGDCSSTQLWVQVQHAVLIILKTNQYQILFLLWEWPLSILHYAIVGI</sequence>
<dbReference type="WBParaSite" id="SRDH1_40750.1">
    <property type="protein sequence ID" value="SRDH1_40750.1"/>
    <property type="gene ID" value="SRDH1_40750"/>
</dbReference>
<keyword evidence="1" id="KW-1185">Reference proteome</keyword>
<protein>
    <submittedName>
        <fullName evidence="2">Uncharacterized protein</fullName>
    </submittedName>
</protein>